<dbReference type="EMBL" id="AATP01000011">
    <property type="protein sequence ID" value="EAU39921.1"/>
    <property type="molecule type" value="Genomic_DNA"/>
</dbReference>
<evidence type="ECO:0000313" key="1">
    <source>
        <dbReference type="EMBL" id="EAU39921.1"/>
    </source>
</evidence>
<reference evidence="1 2" key="1">
    <citation type="journal article" date="2010" name="J. Bacteriol.">
        <title>Genome sequence of Fulvimarina pelagi HTCC2506T, a Mn(II)-oxidizing alphaproteobacterium possessing an aerobic anoxygenic photosynthetic gene cluster and Xanthorhodopsin.</title>
        <authorList>
            <person name="Kang I."/>
            <person name="Oh H.M."/>
            <person name="Lim S.I."/>
            <person name="Ferriera S."/>
            <person name="Giovannoni S.J."/>
            <person name="Cho J.C."/>
        </authorList>
    </citation>
    <scope>NUCLEOTIDE SEQUENCE [LARGE SCALE GENOMIC DNA]</scope>
    <source>
        <strain evidence="1 2">HTCC2506</strain>
    </source>
</reference>
<name>Q0FY21_9HYPH</name>
<proteinExistence type="predicted"/>
<comment type="caution">
    <text evidence="1">The sequence shown here is derived from an EMBL/GenBank/DDBJ whole genome shotgun (WGS) entry which is preliminary data.</text>
</comment>
<dbReference type="AlphaFoldDB" id="Q0FY21"/>
<protein>
    <submittedName>
        <fullName evidence="1">Uncharacterized protein</fullName>
    </submittedName>
</protein>
<organism evidence="1 2">
    <name type="scientific">Fulvimarina pelagi HTCC2506</name>
    <dbReference type="NCBI Taxonomy" id="314231"/>
    <lineage>
        <taxon>Bacteria</taxon>
        <taxon>Pseudomonadati</taxon>
        <taxon>Pseudomonadota</taxon>
        <taxon>Alphaproteobacteria</taxon>
        <taxon>Hyphomicrobiales</taxon>
        <taxon>Aurantimonadaceae</taxon>
        <taxon>Fulvimarina</taxon>
    </lineage>
</organism>
<accession>Q0FY21</accession>
<dbReference type="HOGENOM" id="CLU_3418937_0_0_5"/>
<evidence type="ECO:0000313" key="2">
    <source>
        <dbReference type="Proteomes" id="UP000004310"/>
    </source>
</evidence>
<dbReference type="Proteomes" id="UP000004310">
    <property type="component" value="Unassembled WGS sequence"/>
</dbReference>
<sequence>MATVSGDPLSNFTVVRSMFAVAPFG</sequence>
<keyword evidence="2" id="KW-1185">Reference proteome</keyword>
<gene>
    <name evidence="1" type="ORF">FP2506_17634</name>
</gene>